<reference evidence="2" key="1">
    <citation type="submission" date="2023-10" db="EMBL/GenBank/DDBJ databases">
        <title>Genome of potential pathogenic bacteria in Crohn's disease.</title>
        <authorList>
            <person name="Rodriguez-Palacios A."/>
        </authorList>
    </citation>
    <scope>NUCLEOTIDE SEQUENCE</scope>
    <source>
        <strain evidence="2">CavFT-hAR107</strain>
    </source>
</reference>
<name>A0AAE4RVG5_PHOVU</name>
<comment type="caution">
    <text evidence="2">The sequence shown here is derived from an EMBL/GenBank/DDBJ whole genome shotgun (WGS) entry which is preliminary data.</text>
</comment>
<evidence type="ECO:0000313" key="3">
    <source>
        <dbReference type="Proteomes" id="UP001181258"/>
    </source>
</evidence>
<evidence type="ECO:0000256" key="1">
    <source>
        <dbReference type="SAM" id="MobiDB-lite"/>
    </source>
</evidence>
<protein>
    <submittedName>
        <fullName evidence="2">Uncharacterized protein</fullName>
    </submittedName>
</protein>
<feature type="region of interest" description="Disordered" evidence="1">
    <location>
        <begin position="1"/>
        <end position="23"/>
    </location>
</feature>
<gene>
    <name evidence="2" type="ORF">RVY68_23170</name>
</gene>
<dbReference type="AlphaFoldDB" id="A0AAE4RVG5"/>
<sequence length="41" mass="4829">MTNNKKREGGEERKKGREGTVVKERIKKECGNRIERIRGKE</sequence>
<evidence type="ECO:0000313" key="2">
    <source>
        <dbReference type="EMBL" id="MDU0251473.1"/>
    </source>
</evidence>
<dbReference type="RefSeq" id="WP_315977450.1">
    <property type="nucleotide sequence ID" value="NZ_JAWDHD010000014.1"/>
</dbReference>
<dbReference type="EMBL" id="JAWDHD010000014">
    <property type="protein sequence ID" value="MDU0251473.1"/>
    <property type="molecule type" value="Genomic_DNA"/>
</dbReference>
<dbReference type="Proteomes" id="UP001181258">
    <property type="component" value="Unassembled WGS sequence"/>
</dbReference>
<organism evidence="2 3">
    <name type="scientific">Phocaeicola vulgatus</name>
    <name type="common">Bacteroides vulgatus</name>
    <dbReference type="NCBI Taxonomy" id="821"/>
    <lineage>
        <taxon>Bacteria</taxon>
        <taxon>Pseudomonadati</taxon>
        <taxon>Bacteroidota</taxon>
        <taxon>Bacteroidia</taxon>
        <taxon>Bacteroidales</taxon>
        <taxon>Bacteroidaceae</taxon>
        <taxon>Phocaeicola</taxon>
    </lineage>
</organism>
<accession>A0AAE4RVG5</accession>
<proteinExistence type="predicted"/>